<evidence type="ECO:0000313" key="2">
    <source>
        <dbReference type="Proteomes" id="UP001472677"/>
    </source>
</evidence>
<protein>
    <submittedName>
        <fullName evidence="1">Uncharacterized protein</fullName>
    </submittedName>
</protein>
<dbReference type="PANTHER" id="PTHR31170">
    <property type="entry name" value="BNAC04G53230D PROTEIN"/>
    <property type="match status" value="1"/>
</dbReference>
<sequence>MAEMEKENRKESNDQIGRKLFQSHAANTARFHEQNNLTRNNIEAIAFLGWKGNANVIQGGNDFTLLGQLLDILRRSEQDIRSCYAENLKGIDSEEFLRLVLVDAAFIIELFLRYHFCSPDFDLWDVMLLPLYQFILIRSDLWLLENQIPYFVLENLYVTAFGSYPQIYPPFLELTFENFDIYNRWKMKPEAVKGKGIKHFTDLIRALYLRPLGNSEERHSNENMFCPLRDHLPSATQLHDGGVRFVETKGKSLVDINFSDSDGRLEIPSLHIWDETAQCFRNIIALEQYHYPRETYQRSDRLV</sequence>
<comment type="caution">
    <text evidence="1">The sequence shown here is derived from an EMBL/GenBank/DDBJ whole genome shotgun (WGS) entry which is preliminary data.</text>
</comment>
<gene>
    <name evidence="1" type="ORF">V6N12_042157</name>
</gene>
<evidence type="ECO:0000313" key="1">
    <source>
        <dbReference type="EMBL" id="KAK8558864.1"/>
    </source>
</evidence>
<name>A0ABR2EDY6_9ROSI</name>
<reference evidence="1 2" key="1">
    <citation type="journal article" date="2024" name="G3 (Bethesda)">
        <title>Genome assembly of Hibiscus sabdariffa L. provides insights into metabolisms of medicinal natural products.</title>
        <authorList>
            <person name="Kim T."/>
        </authorList>
    </citation>
    <scope>NUCLEOTIDE SEQUENCE [LARGE SCALE GENOMIC DNA]</scope>
    <source>
        <strain evidence="1">TK-2024</strain>
        <tissue evidence="1">Old leaves</tissue>
    </source>
</reference>
<dbReference type="PANTHER" id="PTHR31170:SF23">
    <property type="match status" value="1"/>
</dbReference>
<dbReference type="Pfam" id="PF03140">
    <property type="entry name" value="DUF247"/>
    <property type="match status" value="1"/>
</dbReference>
<accession>A0ABR2EDY6</accession>
<keyword evidence="2" id="KW-1185">Reference proteome</keyword>
<dbReference type="Proteomes" id="UP001472677">
    <property type="component" value="Unassembled WGS sequence"/>
</dbReference>
<organism evidence="1 2">
    <name type="scientific">Hibiscus sabdariffa</name>
    <name type="common">roselle</name>
    <dbReference type="NCBI Taxonomy" id="183260"/>
    <lineage>
        <taxon>Eukaryota</taxon>
        <taxon>Viridiplantae</taxon>
        <taxon>Streptophyta</taxon>
        <taxon>Embryophyta</taxon>
        <taxon>Tracheophyta</taxon>
        <taxon>Spermatophyta</taxon>
        <taxon>Magnoliopsida</taxon>
        <taxon>eudicotyledons</taxon>
        <taxon>Gunneridae</taxon>
        <taxon>Pentapetalae</taxon>
        <taxon>rosids</taxon>
        <taxon>malvids</taxon>
        <taxon>Malvales</taxon>
        <taxon>Malvaceae</taxon>
        <taxon>Malvoideae</taxon>
        <taxon>Hibiscus</taxon>
    </lineage>
</organism>
<dbReference type="InterPro" id="IPR004158">
    <property type="entry name" value="DUF247_pln"/>
</dbReference>
<dbReference type="EMBL" id="JBBPBM010000015">
    <property type="protein sequence ID" value="KAK8558864.1"/>
    <property type="molecule type" value="Genomic_DNA"/>
</dbReference>
<proteinExistence type="predicted"/>